<reference evidence="2 3" key="1">
    <citation type="submission" date="2024-04" db="EMBL/GenBank/DDBJ databases">
        <title>Tritrichomonas musculus Genome.</title>
        <authorList>
            <person name="Alves-Ferreira E."/>
            <person name="Grigg M."/>
            <person name="Lorenzi H."/>
            <person name="Galac M."/>
        </authorList>
    </citation>
    <scope>NUCLEOTIDE SEQUENCE [LARGE SCALE GENOMIC DNA]</scope>
    <source>
        <strain evidence="2 3">EAF2021</strain>
    </source>
</reference>
<evidence type="ECO:0000313" key="3">
    <source>
        <dbReference type="Proteomes" id="UP001470230"/>
    </source>
</evidence>
<comment type="caution">
    <text evidence="2">The sequence shown here is derived from an EMBL/GenBank/DDBJ whole genome shotgun (WGS) entry which is preliminary data.</text>
</comment>
<sequence length="1049" mass="118552">MKLMMTDGIGTPRYMAPELFDDDDSVLGPTIDVYAFGMIAYEVMTGREPFSELPRLNAFILSQKVYQGYRPPFTENVTKEMRELIERCWSQVIEERPSFKEIFNLLTSNISKFANEKIDEEEVNRFIDKLKEFKEVKTKKIEDDDLNIDQIDDFEKMAVFQDKNSVFYNLFDKSKIAEITDSSNVSGNIFIPAFIRFGSSIYKVTNICDKAFASSSIKSLSFSHNSKLESVGNSVFEKSSIQTVFLPKSLTKVDPLWIKGADNLVDVDVNPENIYFNKKNDLLFKNNEKEIVFASRKFKGTFSVPKGTKKICDYSFSNVQNLLSFESLFSSLNEIGSYSFFKCEHLKTVVIHQENSISFSSFCFSNCRKLSTVEVTCKSFKTSDNCFNSCDLLTSFKVETSEEVKLHQETFKGCHNLQEILFNKSSKIDIENDHFCWPENLKLVSFNEVKEVILGHHTFKNAKNLENILITKSSQVIVGHECFVCSFALKNIEFITDSIILGESFACKCPSLQQVDIQCKNDIIIPIKGFDQTNTIKSMSLKTQSSLILPNYFLSDSTSLEKIVISGKNVKIGDFSFGNCTSLTNFEIINSGTIELGMNEFVNCSNLYQINIKSELNSDVKFGQNCFGGCNGLRIFNLNGGNLIIKNDCFKSNESLTHLFILKANKIVIYDDQFINSKSIQTITLDSETETKLGNNCFSGSEKLEMFQLFSKGDITVNTKSFTKCKKLTFSSLNAGSNLTLSDKSFSESSIEKIELNGQDVTICNDCFHSCKSLKELIFSKIKNLTLYSHLFNMCNQLESIQIEIHQTLKIKSECFCLSNVKKVNIQANAVEIENDAFRNNKSINSIFIGAISIKLSKNVFENCVNLRKIELASTSDLFIDENCFSCCRDLNSYVLNGNSIIIGKLSFFNCNKLNKLTLQRSDQVIFGEKVFEGCNNIDSINIVAPTKFEAGLRVQISSKTIDNLEEFSILECNCVKLGQKAFNGCSKLIITHIGSGQIFIGDFCFLKCNKLSQIGCLSATQINYFETAFNKQNFIKHNSEAKIVIENK</sequence>
<dbReference type="PANTHER" id="PTHR45661">
    <property type="entry name" value="SURFACE ANTIGEN"/>
    <property type="match status" value="1"/>
</dbReference>
<organism evidence="2 3">
    <name type="scientific">Tritrichomonas musculus</name>
    <dbReference type="NCBI Taxonomy" id="1915356"/>
    <lineage>
        <taxon>Eukaryota</taxon>
        <taxon>Metamonada</taxon>
        <taxon>Parabasalia</taxon>
        <taxon>Tritrichomonadida</taxon>
        <taxon>Tritrichomonadidae</taxon>
        <taxon>Tritrichomonas</taxon>
    </lineage>
</organism>
<dbReference type="InterPro" id="IPR000719">
    <property type="entry name" value="Prot_kinase_dom"/>
</dbReference>
<feature type="domain" description="Protein kinase" evidence="1">
    <location>
        <begin position="1"/>
        <end position="114"/>
    </location>
</feature>
<dbReference type="Gene3D" id="1.10.510.10">
    <property type="entry name" value="Transferase(Phosphotransferase) domain 1"/>
    <property type="match status" value="1"/>
</dbReference>
<dbReference type="Gene3D" id="3.80.10.10">
    <property type="entry name" value="Ribonuclease Inhibitor"/>
    <property type="match status" value="4"/>
</dbReference>
<keyword evidence="3" id="KW-1185">Reference proteome</keyword>
<dbReference type="InterPro" id="IPR032675">
    <property type="entry name" value="LRR_dom_sf"/>
</dbReference>
<dbReference type="InterPro" id="IPR026906">
    <property type="entry name" value="LRR_5"/>
</dbReference>
<dbReference type="SUPFAM" id="SSF56112">
    <property type="entry name" value="Protein kinase-like (PK-like)"/>
    <property type="match status" value="1"/>
</dbReference>
<dbReference type="InterPro" id="IPR053139">
    <property type="entry name" value="Surface_bspA-like"/>
</dbReference>
<dbReference type="Proteomes" id="UP001470230">
    <property type="component" value="Unassembled WGS sequence"/>
</dbReference>
<evidence type="ECO:0000259" key="1">
    <source>
        <dbReference type="PROSITE" id="PS50011"/>
    </source>
</evidence>
<dbReference type="PANTHER" id="PTHR45661:SF3">
    <property type="entry name" value="IG-LIKE DOMAIN-CONTAINING PROTEIN"/>
    <property type="match status" value="1"/>
</dbReference>
<dbReference type="InterPro" id="IPR001245">
    <property type="entry name" value="Ser-Thr/Tyr_kinase_cat_dom"/>
</dbReference>
<evidence type="ECO:0000313" key="2">
    <source>
        <dbReference type="EMBL" id="KAK8888799.1"/>
    </source>
</evidence>
<dbReference type="Pfam" id="PF07714">
    <property type="entry name" value="PK_Tyr_Ser-Thr"/>
    <property type="match status" value="1"/>
</dbReference>
<name>A0ABR2KCK3_9EUKA</name>
<dbReference type="InterPro" id="IPR011009">
    <property type="entry name" value="Kinase-like_dom_sf"/>
</dbReference>
<protein>
    <recommendedName>
        <fullName evidence="1">Protein kinase domain-containing protein</fullName>
    </recommendedName>
</protein>
<gene>
    <name evidence="2" type="ORF">M9Y10_033538</name>
</gene>
<proteinExistence type="predicted"/>
<dbReference type="SUPFAM" id="SSF52058">
    <property type="entry name" value="L domain-like"/>
    <property type="match status" value="3"/>
</dbReference>
<dbReference type="PROSITE" id="PS50011">
    <property type="entry name" value="PROTEIN_KINASE_DOM"/>
    <property type="match status" value="1"/>
</dbReference>
<dbReference type="Pfam" id="PF13306">
    <property type="entry name" value="LRR_5"/>
    <property type="match status" value="5"/>
</dbReference>
<dbReference type="EMBL" id="JAPFFF010000005">
    <property type="protein sequence ID" value="KAK8888799.1"/>
    <property type="molecule type" value="Genomic_DNA"/>
</dbReference>
<accession>A0ABR2KCK3</accession>